<name>A0ABU9HQJ5_9FLAO</name>
<evidence type="ECO:0000256" key="3">
    <source>
        <dbReference type="ARBA" id="ARBA00022729"/>
    </source>
</evidence>
<dbReference type="PROSITE" id="PS51257">
    <property type="entry name" value="PROKAR_LIPOPROTEIN"/>
    <property type="match status" value="1"/>
</dbReference>
<evidence type="ECO:0000256" key="4">
    <source>
        <dbReference type="ARBA" id="ARBA00023136"/>
    </source>
</evidence>
<proteinExistence type="inferred from homology"/>
<dbReference type="SUPFAM" id="SSF48452">
    <property type="entry name" value="TPR-like"/>
    <property type="match status" value="1"/>
</dbReference>
<dbReference type="Pfam" id="PF07980">
    <property type="entry name" value="SusD_RagB"/>
    <property type="match status" value="1"/>
</dbReference>
<accession>A0ABU9HQJ5</accession>
<keyword evidence="9" id="KW-1185">Reference proteome</keyword>
<dbReference type="Gene3D" id="1.25.40.390">
    <property type="match status" value="1"/>
</dbReference>
<dbReference type="Pfam" id="PF14322">
    <property type="entry name" value="SusD-like_3"/>
    <property type="match status" value="1"/>
</dbReference>
<gene>
    <name evidence="8" type="ORF">AAEO59_15300</name>
</gene>
<comment type="subcellular location">
    <subcellularLocation>
        <location evidence="1">Cell outer membrane</location>
    </subcellularLocation>
</comment>
<organism evidence="8 9">
    <name type="scientific">Flavobacterium flavipallidum</name>
    <dbReference type="NCBI Taxonomy" id="3139140"/>
    <lineage>
        <taxon>Bacteria</taxon>
        <taxon>Pseudomonadati</taxon>
        <taxon>Bacteroidota</taxon>
        <taxon>Flavobacteriia</taxon>
        <taxon>Flavobacteriales</taxon>
        <taxon>Flavobacteriaceae</taxon>
        <taxon>Flavobacterium</taxon>
    </lineage>
</organism>
<evidence type="ECO:0000313" key="8">
    <source>
        <dbReference type="EMBL" id="MEL1242421.1"/>
    </source>
</evidence>
<dbReference type="InterPro" id="IPR033985">
    <property type="entry name" value="SusD-like_N"/>
</dbReference>
<dbReference type="InterPro" id="IPR011990">
    <property type="entry name" value="TPR-like_helical_dom_sf"/>
</dbReference>
<dbReference type="RefSeq" id="WP_341701619.1">
    <property type="nucleotide sequence ID" value="NZ_JBBYHU010000044.1"/>
</dbReference>
<dbReference type="Proteomes" id="UP001398556">
    <property type="component" value="Unassembled WGS sequence"/>
</dbReference>
<comment type="similarity">
    <text evidence="2">Belongs to the SusD family.</text>
</comment>
<evidence type="ECO:0000259" key="7">
    <source>
        <dbReference type="Pfam" id="PF14322"/>
    </source>
</evidence>
<keyword evidence="3" id="KW-0732">Signal</keyword>
<evidence type="ECO:0000256" key="2">
    <source>
        <dbReference type="ARBA" id="ARBA00006275"/>
    </source>
</evidence>
<reference evidence="8 9" key="1">
    <citation type="submission" date="2024-04" db="EMBL/GenBank/DDBJ databases">
        <title>Flavobacterium sp. DGU99 16S ribosomal RNA gene Genome sequencing and assembly.</title>
        <authorList>
            <person name="Park S."/>
        </authorList>
    </citation>
    <scope>NUCLEOTIDE SEQUENCE [LARGE SCALE GENOMIC DNA]</scope>
    <source>
        <strain evidence="8 9">DGU99</strain>
    </source>
</reference>
<keyword evidence="5" id="KW-0998">Cell outer membrane</keyword>
<dbReference type="CDD" id="cd08977">
    <property type="entry name" value="SusD"/>
    <property type="match status" value="1"/>
</dbReference>
<dbReference type="InterPro" id="IPR012944">
    <property type="entry name" value="SusD_RagB_dom"/>
</dbReference>
<feature type="domain" description="SusD-like N-terminal" evidence="7">
    <location>
        <begin position="106"/>
        <end position="247"/>
    </location>
</feature>
<evidence type="ECO:0000313" key="9">
    <source>
        <dbReference type="Proteomes" id="UP001398556"/>
    </source>
</evidence>
<keyword evidence="4" id="KW-0472">Membrane</keyword>
<comment type="caution">
    <text evidence="8">The sequence shown here is derived from an EMBL/GenBank/DDBJ whole genome shotgun (WGS) entry which is preliminary data.</text>
</comment>
<feature type="domain" description="RagB/SusD" evidence="6">
    <location>
        <begin position="361"/>
        <end position="490"/>
    </location>
</feature>
<evidence type="ECO:0000256" key="5">
    <source>
        <dbReference type="ARBA" id="ARBA00023237"/>
    </source>
</evidence>
<dbReference type="EMBL" id="JBBYHU010000044">
    <property type="protein sequence ID" value="MEL1242421.1"/>
    <property type="molecule type" value="Genomic_DNA"/>
</dbReference>
<sequence>MRLIQYKNYLALILVLGIMSLQSCSDFLEQEPGTKVSITEQLATKQGVLTALNGIYSDLEENVRGERFAVYADLQGGNLKFSPGIGTSLGILKIPTNIANVYSFDDQSDDSNYSIFYTDSYAIINECNLILEFTDALTDATETEKKQIKAEALTIRAYSHFLLSEVYSQNYGFTEDASHLGIVYNTESLLKGLKYPSRKTAAETYSLIIADLKNALELYSASSLLTGPAYSFFSAASTKALLARVYLSKSDWQNAFDTADDVIKNSGLSLTTNTNYISGWENANLPLSETLLEFSIPRDASGTVGGSLAAFFGYTTTTSFGSYVASQDLIDLFETNDIRKNLFLIKPLSTLVNEVQVNKNYYFTKKFQDNPGYVAFRLSEQYLIRAEAALKLQNTDQVKADINTIRARANATLLSNTENLEDAVFLERRKELCFEGHLFFDIARNKKNVQRNDGCISNNCEMNYPSLKYVLPIPLANKNLNSNLVQNESYN</sequence>
<protein>
    <submittedName>
        <fullName evidence="8">RagB/SusD family nutrient uptake outer membrane protein</fullName>
    </submittedName>
</protein>
<evidence type="ECO:0000259" key="6">
    <source>
        <dbReference type="Pfam" id="PF07980"/>
    </source>
</evidence>
<evidence type="ECO:0000256" key="1">
    <source>
        <dbReference type="ARBA" id="ARBA00004442"/>
    </source>
</evidence>